<evidence type="ECO:0000256" key="4">
    <source>
        <dbReference type="ARBA" id="ARBA00023125"/>
    </source>
</evidence>
<evidence type="ECO:0000256" key="1">
    <source>
        <dbReference type="ARBA" id="ARBA00004123"/>
    </source>
</evidence>
<dbReference type="CDD" id="cd00167">
    <property type="entry name" value="SANT"/>
    <property type="match status" value="2"/>
</dbReference>
<protein>
    <submittedName>
        <fullName evidence="9">Transcription factor MYB86</fullName>
    </submittedName>
</protein>
<keyword evidence="6" id="KW-0539">Nucleus</keyword>
<comment type="caution">
    <text evidence="9">The sequence shown here is derived from an EMBL/GenBank/DDBJ whole genome shotgun (WGS) entry which is preliminary data.</text>
</comment>
<keyword evidence="3" id="KW-0805">Transcription regulation</keyword>
<gene>
    <name evidence="9" type="ORF">POM88_051120</name>
</gene>
<keyword evidence="4" id="KW-0238">DNA-binding</keyword>
<feature type="domain" description="Myb-like" evidence="7">
    <location>
        <begin position="62"/>
        <end position="112"/>
    </location>
</feature>
<reference evidence="9" key="1">
    <citation type="submission" date="2023-02" db="EMBL/GenBank/DDBJ databases">
        <title>Genome of toxic invasive species Heracleum sosnowskyi carries increased number of genes despite the absence of recent whole-genome duplications.</title>
        <authorList>
            <person name="Schelkunov M."/>
            <person name="Shtratnikova V."/>
            <person name="Makarenko M."/>
            <person name="Klepikova A."/>
            <person name="Omelchenko D."/>
            <person name="Novikova G."/>
            <person name="Obukhova E."/>
            <person name="Bogdanov V."/>
            <person name="Penin A."/>
            <person name="Logacheva M."/>
        </authorList>
    </citation>
    <scope>NUCLEOTIDE SEQUENCE</scope>
    <source>
        <strain evidence="9">Hsosn_3</strain>
        <tissue evidence="9">Leaf</tissue>
    </source>
</reference>
<dbReference type="InterPro" id="IPR001005">
    <property type="entry name" value="SANT/Myb"/>
</dbReference>
<keyword evidence="10" id="KW-1185">Reference proteome</keyword>
<dbReference type="FunFam" id="1.10.10.60:FF:000268">
    <property type="entry name" value="Transcription factor MYB86"/>
    <property type="match status" value="1"/>
</dbReference>
<dbReference type="FunFam" id="1.10.10.60:FF:000158">
    <property type="entry name" value="MYB transcription factor"/>
    <property type="match status" value="1"/>
</dbReference>
<dbReference type="PANTHER" id="PTHR47997">
    <property type="entry name" value="MYB DOMAIN PROTEIN 55"/>
    <property type="match status" value="1"/>
</dbReference>
<dbReference type="Proteomes" id="UP001237642">
    <property type="component" value="Unassembled WGS sequence"/>
</dbReference>
<proteinExistence type="predicted"/>
<dbReference type="PANTHER" id="PTHR47997:SF34">
    <property type="entry name" value="TRANSCRIPTION FACTOR MYB86-LIKE"/>
    <property type="match status" value="1"/>
</dbReference>
<dbReference type="GO" id="GO:0003677">
    <property type="term" value="F:DNA binding"/>
    <property type="evidence" value="ECO:0007669"/>
    <property type="project" value="UniProtKB-KW"/>
</dbReference>
<dbReference type="AlphaFoldDB" id="A0AAD8GZV6"/>
<dbReference type="GO" id="GO:0005634">
    <property type="term" value="C:nucleus"/>
    <property type="evidence" value="ECO:0007669"/>
    <property type="project" value="UniProtKB-SubCell"/>
</dbReference>
<feature type="domain" description="HTH myb-type" evidence="8">
    <location>
        <begin position="9"/>
        <end position="65"/>
    </location>
</feature>
<dbReference type="SMART" id="SM00717">
    <property type="entry name" value="SANT"/>
    <property type="match status" value="2"/>
</dbReference>
<dbReference type="InterPro" id="IPR017930">
    <property type="entry name" value="Myb_dom"/>
</dbReference>
<keyword evidence="5" id="KW-0804">Transcription</keyword>
<evidence type="ECO:0000256" key="3">
    <source>
        <dbReference type="ARBA" id="ARBA00023015"/>
    </source>
</evidence>
<dbReference type="EMBL" id="JAUIZM010000011">
    <property type="protein sequence ID" value="KAK1357864.1"/>
    <property type="molecule type" value="Genomic_DNA"/>
</dbReference>
<keyword evidence="2" id="KW-0677">Repeat</keyword>
<dbReference type="PROSITE" id="PS50090">
    <property type="entry name" value="MYB_LIKE"/>
    <property type="match status" value="2"/>
</dbReference>
<evidence type="ECO:0000259" key="8">
    <source>
        <dbReference type="PROSITE" id="PS51294"/>
    </source>
</evidence>
<evidence type="ECO:0000313" key="10">
    <source>
        <dbReference type="Proteomes" id="UP001237642"/>
    </source>
</evidence>
<dbReference type="Pfam" id="PF00249">
    <property type="entry name" value="Myb_DNA-binding"/>
    <property type="match status" value="2"/>
</dbReference>
<sequence length="356" mass="40196">MGRQSCCAKQKLRKGLWSPEEDEKLFNHIARYGVGCWSSVPKLAGLQRCGKSCRLRWINYLRPDLKRGMFSQQEEDLILGLHQVLGNRWAQIAAHLPGRTDNEIKNFWNSCLKKKLMKQGIDPNTHKPLSESEVKATNEKNYTDGASLPQSLQMHPHEIAPVSTDNGTVQFAEASKDPMDSKLIYDPFFLLEFQERVNLHGYRSSLMGQCQKTQTIYDHNQFDVKPKIGFSSMPNLTNYDVQGIAETEFSAISASTMSSLIFNELKESSSNNSIVNSSANATLELDKMVEDGGSFSWDAENSFESLFQFNEIKSEENASHWQGQLQALCTDDYISYPLMSVSQDLVGENADTFHPI</sequence>
<dbReference type="Gene3D" id="1.10.10.60">
    <property type="entry name" value="Homeodomain-like"/>
    <property type="match status" value="2"/>
</dbReference>
<comment type="subcellular location">
    <subcellularLocation>
        <location evidence="1">Nucleus</location>
    </subcellularLocation>
</comment>
<dbReference type="SUPFAM" id="SSF46689">
    <property type="entry name" value="Homeodomain-like"/>
    <property type="match status" value="1"/>
</dbReference>
<dbReference type="InterPro" id="IPR051953">
    <property type="entry name" value="Plant_SW-associated_TFs"/>
</dbReference>
<evidence type="ECO:0000313" key="9">
    <source>
        <dbReference type="EMBL" id="KAK1357864.1"/>
    </source>
</evidence>
<evidence type="ECO:0000259" key="7">
    <source>
        <dbReference type="PROSITE" id="PS50090"/>
    </source>
</evidence>
<evidence type="ECO:0000256" key="5">
    <source>
        <dbReference type="ARBA" id="ARBA00023163"/>
    </source>
</evidence>
<feature type="domain" description="Myb-like" evidence="7">
    <location>
        <begin position="9"/>
        <end position="61"/>
    </location>
</feature>
<accession>A0AAD8GZV6</accession>
<dbReference type="PROSITE" id="PS51294">
    <property type="entry name" value="HTH_MYB"/>
    <property type="match status" value="2"/>
</dbReference>
<organism evidence="9 10">
    <name type="scientific">Heracleum sosnowskyi</name>
    <dbReference type="NCBI Taxonomy" id="360622"/>
    <lineage>
        <taxon>Eukaryota</taxon>
        <taxon>Viridiplantae</taxon>
        <taxon>Streptophyta</taxon>
        <taxon>Embryophyta</taxon>
        <taxon>Tracheophyta</taxon>
        <taxon>Spermatophyta</taxon>
        <taxon>Magnoliopsida</taxon>
        <taxon>eudicotyledons</taxon>
        <taxon>Gunneridae</taxon>
        <taxon>Pentapetalae</taxon>
        <taxon>asterids</taxon>
        <taxon>campanulids</taxon>
        <taxon>Apiales</taxon>
        <taxon>Apiaceae</taxon>
        <taxon>Apioideae</taxon>
        <taxon>apioid superclade</taxon>
        <taxon>Tordylieae</taxon>
        <taxon>Tordyliinae</taxon>
        <taxon>Heracleum</taxon>
    </lineage>
</organism>
<evidence type="ECO:0000256" key="2">
    <source>
        <dbReference type="ARBA" id="ARBA00022737"/>
    </source>
</evidence>
<reference evidence="9" key="2">
    <citation type="submission" date="2023-05" db="EMBL/GenBank/DDBJ databases">
        <authorList>
            <person name="Schelkunov M.I."/>
        </authorList>
    </citation>
    <scope>NUCLEOTIDE SEQUENCE</scope>
    <source>
        <strain evidence="9">Hsosn_3</strain>
        <tissue evidence="9">Leaf</tissue>
    </source>
</reference>
<evidence type="ECO:0000256" key="6">
    <source>
        <dbReference type="ARBA" id="ARBA00023242"/>
    </source>
</evidence>
<feature type="domain" description="HTH myb-type" evidence="8">
    <location>
        <begin position="66"/>
        <end position="116"/>
    </location>
</feature>
<name>A0AAD8GZV6_9APIA</name>
<dbReference type="InterPro" id="IPR009057">
    <property type="entry name" value="Homeodomain-like_sf"/>
</dbReference>